<dbReference type="VEuPathDB" id="FungiDB:F503_07673"/>
<gene>
    <name evidence="3" type="ORF">F503_07673</name>
</gene>
<feature type="compositionally biased region" description="Acidic residues" evidence="1">
    <location>
        <begin position="410"/>
        <end position="426"/>
    </location>
</feature>
<dbReference type="Pfam" id="PF12937">
    <property type="entry name" value="F-box-like"/>
    <property type="match status" value="1"/>
</dbReference>
<evidence type="ECO:0000313" key="3">
    <source>
        <dbReference type="EMBL" id="EPE03370.1"/>
    </source>
</evidence>
<name>S3CRT2_OPHP1</name>
<dbReference type="Pfam" id="PF08755">
    <property type="entry name" value="YccV-like"/>
    <property type="match status" value="1"/>
</dbReference>
<organism evidence="3 4">
    <name type="scientific">Ophiostoma piceae (strain UAMH 11346)</name>
    <name type="common">Sap stain fungus</name>
    <dbReference type="NCBI Taxonomy" id="1262450"/>
    <lineage>
        <taxon>Eukaryota</taxon>
        <taxon>Fungi</taxon>
        <taxon>Dikarya</taxon>
        <taxon>Ascomycota</taxon>
        <taxon>Pezizomycotina</taxon>
        <taxon>Sordariomycetes</taxon>
        <taxon>Sordariomycetidae</taxon>
        <taxon>Ophiostomatales</taxon>
        <taxon>Ophiostomataceae</taxon>
        <taxon>Ophiostoma</taxon>
    </lineage>
</organism>
<dbReference type="Proteomes" id="UP000016923">
    <property type="component" value="Unassembled WGS sequence"/>
</dbReference>
<dbReference type="SUPFAM" id="SSF81383">
    <property type="entry name" value="F-box domain"/>
    <property type="match status" value="1"/>
</dbReference>
<dbReference type="Gene3D" id="1.20.1280.50">
    <property type="match status" value="1"/>
</dbReference>
<dbReference type="SMART" id="SM00992">
    <property type="entry name" value="YccV-like"/>
    <property type="match status" value="1"/>
</dbReference>
<protein>
    <submittedName>
        <fullName evidence="3">F-box domain-containing protein</fullName>
    </submittedName>
</protein>
<feature type="region of interest" description="Disordered" evidence="1">
    <location>
        <begin position="398"/>
        <end position="431"/>
    </location>
</feature>
<evidence type="ECO:0000256" key="1">
    <source>
        <dbReference type="SAM" id="MobiDB-lite"/>
    </source>
</evidence>
<keyword evidence="4" id="KW-1185">Reference proteome</keyword>
<dbReference type="InterPro" id="IPR036623">
    <property type="entry name" value="Hemimethylated_DNA-bd_sf"/>
</dbReference>
<evidence type="ECO:0000259" key="2">
    <source>
        <dbReference type="PROSITE" id="PS50181"/>
    </source>
</evidence>
<feature type="domain" description="F-box" evidence="2">
    <location>
        <begin position="1"/>
        <end position="47"/>
    </location>
</feature>
<dbReference type="PROSITE" id="PS50181">
    <property type="entry name" value="FBOX"/>
    <property type="match status" value="1"/>
</dbReference>
<proteinExistence type="predicted"/>
<dbReference type="SUPFAM" id="SSF141255">
    <property type="entry name" value="YccV-like"/>
    <property type="match status" value="1"/>
</dbReference>
<dbReference type="InterPro" id="IPR032698">
    <property type="entry name" value="SirB1_N"/>
</dbReference>
<evidence type="ECO:0000313" key="4">
    <source>
        <dbReference type="Proteomes" id="UP000016923"/>
    </source>
</evidence>
<dbReference type="InterPro" id="IPR036047">
    <property type="entry name" value="F-box-like_dom_sf"/>
</dbReference>
<dbReference type="STRING" id="1262450.S3CRT2"/>
<dbReference type="OrthoDB" id="28868at2759"/>
<dbReference type="EMBL" id="KE148168">
    <property type="protein sequence ID" value="EPE03370.1"/>
    <property type="molecule type" value="Genomic_DNA"/>
</dbReference>
<dbReference type="eggNOG" id="ENOG502QS7Z">
    <property type="taxonomic scope" value="Eukaryota"/>
</dbReference>
<dbReference type="InterPro" id="IPR011722">
    <property type="entry name" value="Hemimethylated_DNA-bd_dom"/>
</dbReference>
<dbReference type="Pfam" id="PF13369">
    <property type="entry name" value="Transglut_core2"/>
    <property type="match status" value="1"/>
</dbReference>
<dbReference type="GO" id="GO:0003677">
    <property type="term" value="F:DNA binding"/>
    <property type="evidence" value="ECO:0007669"/>
    <property type="project" value="InterPro"/>
</dbReference>
<dbReference type="HOGENOM" id="CLU_020266_0_0_1"/>
<sequence>MSFDRFPDELLLAILRYLPAVDLAGGVQTANRRLNRLANDPKTWHLHCVTGFAYWNDSERALLRTAAINRSYNQPWKGIWLRRKRSDLVCAGHFEQILVSKVHRNYHMSTICSLQLDAKDFLHRQYRAADFQAFRELEAGDRGKPPPATAVTDCLARRYYANMAIGSINRSLAVEEWLCVRRQANQYTRLDRALAAFDMFSLIDVGADIENVAKILDRLAYSFVNEHRIQFPSMTVREKSYKLVGWLRKNNLVGMQNANERYRYIRNCLIGQALTDHPEHPSLPLISSAIFVCIAQRIGLLAYCVAIPGHVHATVVGMPGLSVDGRPLEAPAEGARQMPQQLPDNNSRIYFDPYRDSNELSLQQLRQGLDELAWNMAAPVQAGTVHGAVQVVDFVPAGADQPDHESASEASDDGTEDEGAETEDAATGEPTSIPVVSMVSNRDAFLMPTPTRAIVLRLTLNIEASWAFAMQVDPERSRLVKQLHRNIPVIRYTDPAQADTRHRCGSDGDPHADMEKMTYASAWAAMLMRATTSPEWEPYMDRLLSRFAHEFNEDAWIVEKYLLPIHDKYISDSVAANPQGRHALGQPIPIPFGDPAGRQRANAWTHVRNLLQMVYNVDRRPPLVSRRYTQDICERVRYKVGQVIRHSRFGFIGIIDGWTPEDPADLHGTVPMANDEAAPAPAPGHAANEGAAYGNDNGHAYGNAASPPANVRKSAFYSVMRTGTERRVVAQHNIEIVTDPRQIPPELMFLAGKHFKRFDYATCTFVSNLTEFFPDD</sequence>
<dbReference type="AlphaFoldDB" id="S3CRT2"/>
<reference evidence="3 4" key="1">
    <citation type="journal article" date="2013" name="BMC Genomics">
        <title>The genome and transcriptome of the pine saprophyte Ophiostoma piceae, and a comparison with the bark beetle-associated pine pathogen Grosmannia clavigera.</title>
        <authorList>
            <person name="Haridas S."/>
            <person name="Wang Y."/>
            <person name="Lim L."/>
            <person name="Massoumi Alamouti S."/>
            <person name="Jackman S."/>
            <person name="Docking R."/>
            <person name="Robertson G."/>
            <person name="Birol I."/>
            <person name="Bohlmann J."/>
            <person name="Breuil C."/>
        </authorList>
    </citation>
    <scope>NUCLEOTIDE SEQUENCE [LARGE SCALE GENOMIC DNA]</scope>
    <source>
        <strain evidence="3 4">UAMH 11346</strain>
    </source>
</reference>
<dbReference type="InterPro" id="IPR001810">
    <property type="entry name" value="F-box_dom"/>
</dbReference>
<accession>S3CRT2</accession>